<evidence type="ECO:0000313" key="3">
    <source>
        <dbReference type="Proteomes" id="UP000181980"/>
    </source>
</evidence>
<keyword evidence="3" id="KW-1185">Reference proteome</keyword>
<accession>A0A1H5IE02</accession>
<dbReference type="Pfam" id="PF04230">
    <property type="entry name" value="PS_pyruv_trans"/>
    <property type="match status" value="1"/>
</dbReference>
<dbReference type="RefSeq" id="WP_069113176.1">
    <property type="nucleotide sequence ID" value="NZ_FNUC01000003.1"/>
</dbReference>
<dbReference type="GO" id="GO:0016740">
    <property type="term" value="F:transferase activity"/>
    <property type="evidence" value="ECO:0007669"/>
    <property type="project" value="UniProtKB-KW"/>
</dbReference>
<evidence type="ECO:0000313" key="2">
    <source>
        <dbReference type="EMBL" id="SEE38410.1"/>
    </source>
</evidence>
<name>A0A1H5IE02_9ACTN</name>
<reference evidence="3" key="1">
    <citation type="submission" date="2016-10" db="EMBL/GenBank/DDBJ databases">
        <authorList>
            <person name="Varghese N."/>
            <person name="Submissions S."/>
        </authorList>
    </citation>
    <scope>NUCLEOTIDE SEQUENCE [LARGE SCALE GENOMIC DNA]</scope>
    <source>
        <strain evidence="3">DSM 45237</strain>
    </source>
</reference>
<keyword evidence="2" id="KW-0808">Transferase</keyword>
<organism evidence="2 3">
    <name type="scientific">Jiangella alba</name>
    <dbReference type="NCBI Taxonomy" id="561176"/>
    <lineage>
        <taxon>Bacteria</taxon>
        <taxon>Bacillati</taxon>
        <taxon>Actinomycetota</taxon>
        <taxon>Actinomycetes</taxon>
        <taxon>Jiangellales</taxon>
        <taxon>Jiangellaceae</taxon>
        <taxon>Jiangella</taxon>
    </lineage>
</organism>
<dbReference type="InterPro" id="IPR007345">
    <property type="entry name" value="Polysacch_pyruvyl_Trfase"/>
</dbReference>
<feature type="domain" description="Polysaccharide pyruvyl transferase" evidence="1">
    <location>
        <begin position="13"/>
        <end position="330"/>
    </location>
</feature>
<dbReference type="AlphaFoldDB" id="A0A1H5IE02"/>
<proteinExistence type="predicted"/>
<gene>
    <name evidence="2" type="ORF">SAMN04488561_1162</name>
</gene>
<dbReference type="Proteomes" id="UP000181980">
    <property type="component" value="Unassembled WGS sequence"/>
</dbReference>
<dbReference type="STRING" id="561176.SAMN04488561_1162"/>
<evidence type="ECO:0000259" key="1">
    <source>
        <dbReference type="Pfam" id="PF04230"/>
    </source>
</evidence>
<protein>
    <submittedName>
        <fullName evidence="2">Polysaccharide pyruvyl transferase</fullName>
    </submittedName>
</protein>
<dbReference type="EMBL" id="FNUC01000003">
    <property type="protein sequence ID" value="SEE38410.1"/>
    <property type="molecule type" value="Genomic_DNA"/>
</dbReference>
<sequence length="392" mass="43687">MKVGIITLPLNVNYGGMVQAFALRRVLERQGHEVWFIDRDGWPRFPPARKPRGYVDGMRTSRRLGGTVSLRGMRSRDDLVRRTRANTQRFVDEFVGPAVAMADLTASDGFEALVVGSDQIWRPAYEIVAPHPFESVFFSFAEHWDVKRLSYAPSFGVDEWEFSERQTRRCAELLQRFDGVSVREQSGVALCRDHLGADAEQVLDPTMLLEPTDYADVMGDDAAGGEGRVFTYVLDPGDDKDRVVGKVAAFTGAEVTGIEIGKVAERLNYAVPIAVETDGPHRTTLDSIVVPPVESWLRGFRDASFVVTDSFHGSVFAILFRKPFVVYANGSRGRTRFTSLLSLFGLEDRLITSSGELSAEKLAGGIDWTEVDEVLGRERDRSRRFLERALGG</sequence>